<keyword evidence="1" id="KW-0732">Signal</keyword>
<evidence type="ECO:0000313" key="3">
    <source>
        <dbReference type="EMBL" id="QEH34433.1"/>
    </source>
</evidence>
<evidence type="ECO:0000256" key="1">
    <source>
        <dbReference type="SAM" id="SignalP"/>
    </source>
</evidence>
<dbReference type="EC" id="3.1.4.46" evidence="3"/>
<dbReference type="PANTHER" id="PTHR46211:SF1">
    <property type="entry name" value="GLYCEROPHOSPHODIESTER PHOSPHODIESTERASE, CYTOPLASMIC"/>
    <property type="match status" value="1"/>
</dbReference>
<keyword evidence="4" id="KW-1185">Reference proteome</keyword>
<dbReference type="SUPFAM" id="SSF51695">
    <property type="entry name" value="PLC-like phosphodiesterases"/>
    <property type="match status" value="1"/>
</dbReference>
<organism evidence="3 4">
    <name type="scientific">Aquisphaera giovannonii</name>
    <dbReference type="NCBI Taxonomy" id="406548"/>
    <lineage>
        <taxon>Bacteria</taxon>
        <taxon>Pseudomonadati</taxon>
        <taxon>Planctomycetota</taxon>
        <taxon>Planctomycetia</taxon>
        <taxon>Isosphaerales</taxon>
        <taxon>Isosphaeraceae</taxon>
        <taxon>Aquisphaera</taxon>
    </lineage>
</organism>
<proteinExistence type="predicted"/>
<dbReference type="RefSeq" id="WP_148594359.1">
    <property type="nucleotide sequence ID" value="NZ_CP042997.1"/>
</dbReference>
<feature type="chain" id="PRO_5022920423" evidence="1">
    <location>
        <begin position="22"/>
        <end position="308"/>
    </location>
</feature>
<protein>
    <submittedName>
        <fullName evidence="3">Glycerophosphoryl diester phosphodiesterase</fullName>
        <ecNumber evidence="3">3.1.4.46</ecNumber>
    </submittedName>
</protein>
<dbReference type="GO" id="GO:0008889">
    <property type="term" value="F:glycerophosphodiester phosphodiesterase activity"/>
    <property type="evidence" value="ECO:0007669"/>
    <property type="project" value="UniProtKB-EC"/>
</dbReference>
<dbReference type="AlphaFoldDB" id="A0A5B9W1K6"/>
<gene>
    <name evidence="3" type="primary">glpQ_2</name>
    <name evidence="3" type="ORF">OJF2_29720</name>
</gene>
<feature type="domain" description="GP-PDE" evidence="2">
    <location>
        <begin position="34"/>
        <end position="308"/>
    </location>
</feature>
<dbReference type="KEGG" id="agv:OJF2_29720"/>
<accession>A0A5B9W1K6</accession>
<dbReference type="CDD" id="cd08559">
    <property type="entry name" value="GDPD_periplasmic_GlpQ_like"/>
    <property type="match status" value="1"/>
</dbReference>
<dbReference type="InterPro" id="IPR030395">
    <property type="entry name" value="GP_PDE_dom"/>
</dbReference>
<evidence type="ECO:0000313" key="4">
    <source>
        <dbReference type="Proteomes" id="UP000324233"/>
    </source>
</evidence>
<dbReference type="Proteomes" id="UP000324233">
    <property type="component" value="Chromosome"/>
</dbReference>
<dbReference type="PROSITE" id="PS51257">
    <property type="entry name" value="PROKAR_LIPOPROTEIN"/>
    <property type="match status" value="1"/>
</dbReference>
<keyword evidence="3" id="KW-0378">Hydrolase</keyword>
<dbReference type="PANTHER" id="PTHR46211">
    <property type="entry name" value="GLYCEROPHOSPHORYL DIESTER PHOSPHODIESTERASE"/>
    <property type="match status" value="1"/>
</dbReference>
<feature type="signal peptide" evidence="1">
    <location>
        <begin position="1"/>
        <end position="21"/>
    </location>
</feature>
<dbReference type="Gene3D" id="3.20.20.190">
    <property type="entry name" value="Phosphatidylinositol (PI) phosphodiesterase"/>
    <property type="match status" value="1"/>
</dbReference>
<dbReference type="OrthoDB" id="238714at2"/>
<dbReference type="PROSITE" id="PS51704">
    <property type="entry name" value="GP_PDE"/>
    <property type="match status" value="1"/>
</dbReference>
<name>A0A5B9W1K6_9BACT</name>
<dbReference type="EMBL" id="CP042997">
    <property type="protein sequence ID" value="QEH34433.1"/>
    <property type="molecule type" value="Genomic_DNA"/>
</dbReference>
<sequence precursor="true">MRPTLALLLTSAIAACVPASAEDSPRVFPPYARPTLIAHRGDSGRAPEHTIPAYRLALEAGADFVEPDLQITKDGVLVCLHDTTLERTTDVESVFPGRSRTIKGREAWPVADFTLEEIRRLDAGSWKGPQFKGLRVPTFQEMIDLVRGHAGIIPETKAPEAYEGLGLDMAGLLMDALRKNGLDVPGADPKTPVVVQSFSIGSIKALRERHGCKLPILALLDEPGQVTGEAIAGLKGLVDGIAPSKNLVLKRPGLVDDAHRLGLSVTVWTFRAGAAGSSQQVREEMARFLGDLKVDAVFTDNPDQFPRR</sequence>
<dbReference type="GO" id="GO:0006629">
    <property type="term" value="P:lipid metabolic process"/>
    <property type="evidence" value="ECO:0007669"/>
    <property type="project" value="InterPro"/>
</dbReference>
<dbReference type="InterPro" id="IPR017946">
    <property type="entry name" value="PLC-like_Pdiesterase_TIM-brl"/>
</dbReference>
<reference evidence="3 4" key="1">
    <citation type="submission" date="2019-08" db="EMBL/GenBank/DDBJ databases">
        <title>Deep-cultivation of Planctomycetes and their phenomic and genomic characterization uncovers novel biology.</title>
        <authorList>
            <person name="Wiegand S."/>
            <person name="Jogler M."/>
            <person name="Boedeker C."/>
            <person name="Pinto D."/>
            <person name="Vollmers J."/>
            <person name="Rivas-Marin E."/>
            <person name="Kohn T."/>
            <person name="Peeters S.H."/>
            <person name="Heuer A."/>
            <person name="Rast P."/>
            <person name="Oberbeckmann S."/>
            <person name="Bunk B."/>
            <person name="Jeske O."/>
            <person name="Meyerdierks A."/>
            <person name="Storesund J.E."/>
            <person name="Kallscheuer N."/>
            <person name="Luecker S."/>
            <person name="Lage O.M."/>
            <person name="Pohl T."/>
            <person name="Merkel B.J."/>
            <person name="Hornburger P."/>
            <person name="Mueller R.-W."/>
            <person name="Bruemmer F."/>
            <person name="Labrenz M."/>
            <person name="Spormann A.M."/>
            <person name="Op den Camp H."/>
            <person name="Overmann J."/>
            <person name="Amann R."/>
            <person name="Jetten M.S.M."/>
            <person name="Mascher T."/>
            <person name="Medema M.H."/>
            <person name="Devos D.P."/>
            <person name="Kaster A.-K."/>
            <person name="Ovreas L."/>
            <person name="Rohde M."/>
            <person name="Galperin M.Y."/>
            <person name="Jogler C."/>
        </authorList>
    </citation>
    <scope>NUCLEOTIDE SEQUENCE [LARGE SCALE GENOMIC DNA]</scope>
    <source>
        <strain evidence="3 4">OJF2</strain>
    </source>
</reference>
<evidence type="ECO:0000259" key="2">
    <source>
        <dbReference type="PROSITE" id="PS51704"/>
    </source>
</evidence>
<dbReference type="Pfam" id="PF03009">
    <property type="entry name" value="GDPD"/>
    <property type="match status" value="1"/>
</dbReference>